<proteinExistence type="predicted"/>
<sequence>MQPRGFTLIWVLIVLVILAAVSGAMLQSANTSDRTARAVARGTLIRIQEQNTLTYSQRLLEANSGALLRSLPAASSHATEDLKSQLQRQVDEWCTRNVDGSGNQIRIYFSSTACGMGLPEGQTAPTLQLKSTGTNLWAMEAEFLLVAGPPSRPTIRRGTLNARYGAPPASAYALLSGGDTTLDSRVRIQGDAHVDGHLTLRGTVDLSGTLSTSNCQVVTAGCVGAAEVTLADTRTNVMSILPTPAHPAELTGTLSVGQAGETAGMSTPSLSGLTIVASTVDLGVLASGEQYIRACVSFFSCTTYLGTTDGSLREGSVRNATLISGWNGAIGITPAGSEVVIRPVNPDAPSVARSLSLVVTGAAKVDGNLTYTQTSCSVDSCTSDLSTDALSIQASRVTVTTRTVRTHATVITDQFLVTAPLTLFGSLIGAPTGVSAQLYIQGDARARTGLAPVGVPRLAARWRAATVTVDQ</sequence>
<keyword evidence="2" id="KW-0998">Cell outer membrane</keyword>
<evidence type="ECO:0000313" key="4">
    <source>
        <dbReference type="Proteomes" id="UP000056209"/>
    </source>
</evidence>
<evidence type="ECO:0000256" key="2">
    <source>
        <dbReference type="ARBA" id="ARBA00023237"/>
    </source>
</evidence>
<dbReference type="GO" id="GO:0009279">
    <property type="term" value="C:cell outer membrane"/>
    <property type="evidence" value="ECO:0007669"/>
    <property type="project" value="UniProtKB-SubCell"/>
</dbReference>
<keyword evidence="4" id="KW-1185">Reference proteome</keyword>
<dbReference type="Proteomes" id="UP000056209">
    <property type="component" value="Unassembled WGS sequence"/>
</dbReference>
<dbReference type="RefSeq" id="WP_058979484.1">
    <property type="nucleotide sequence ID" value="NZ_BCMS01000003.1"/>
</dbReference>
<keyword evidence="2" id="KW-0472">Membrane</keyword>
<gene>
    <name evidence="3" type="ORF">DEIGR_310045</name>
</gene>
<name>A0A100HMM4_9DEIO</name>
<accession>A0A100HMM4</accession>
<protein>
    <submittedName>
        <fullName evidence="3">Uncharacterized protein</fullName>
    </submittedName>
</protein>
<dbReference type="OrthoDB" id="67824at2"/>
<dbReference type="NCBIfam" id="TIGR02532">
    <property type="entry name" value="IV_pilin_GFxxxE"/>
    <property type="match status" value="1"/>
</dbReference>
<dbReference type="InterPro" id="IPR012902">
    <property type="entry name" value="N_methyl_site"/>
</dbReference>
<dbReference type="AlphaFoldDB" id="A0A100HMM4"/>
<dbReference type="EMBL" id="BCMS01000003">
    <property type="protein sequence ID" value="GAQ23526.1"/>
    <property type="molecule type" value="Genomic_DNA"/>
</dbReference>
<reference evidence="4" key="1">
    <citation type="submission" date="2015-11" db="EMBL/GenBank/DDBJ databases">
        <title>Draft Genome Sequence of the Radioresistant Bacterium Deinococcus grandis, Isolated from Freshwater Fish in Japan.</title>
        <authorList>
            <person name="Satoh K."/>
            <person name="Onodera T."/>
            <person name="Omoso K."/>
            <person name="Takeda-Yano K."/>
            <person name="Katayama T."/>
            <person name="Oono Y."/>
            <person name="Narumi I."/>
        </authorList>
    </citation>
    <scope>NUCLEOTIDE SEQUENCE [LARGE SCALE GENOMIC DNA]</scope>
    <source>
        <strain evidence="4">ATCC 43672</strain>
    </source>
</reference>
<evidence type="ECO:0000256" key="1">
    <source>
        <dbReference type="ARBA" id="ARBA00004442"/>
    </source>
</evidence>
<comment type="subcellular location">
    <subcellularLocation>
        <location evidence="1">Cell outer membrane</location>
    </subcellularLocation>
</comment>
<evidence type="ECO:0000313" key="3">
    <source>
        <dbReference type="EMBL" id="GAQ23526.1"/>
    </source>
</evidence>
<organism evidence="3 4">
    <name type="scientific">Deinococcus grandis</name>
    <dbReference type="NCBI Taxonomy" id="57498"/>
    <lineage>
        <taxon>Bacteria</taxon>
        <taxon>Thermotogati</taxon>
        <taxon>Deinococcota</taxon>
        <taxon>Deinococci</taxon>
        <taxon>Deinococcales</taxon>
        <taxon>Deinococcaceae</taxon>
        <taxon>Deinococcus</taxon>
    </lineage>
</organism>
<comment type="caution">
    <text evidence="3">The sequence shown here is derived from an EMBL/GenBank/DDBJ whole genome shotgun (WGS) entry which is preliminary data.</text>
</comment>